<protein>
    <recommendedName>
        <fullName evidence="6">Nuclear transcription factor Y subunit</fullName>
    </recommendedName>
</protein>
<dbReference type="PROSITE" id="PS51152">
    <property type="entry name" value="NFYA_HAP2_2"/>
    <property type="match status" value="1"/>
</dbReference>
<proteinExistence type="inferred from homology"/>
<feature type="compositionally biased region" description="Polar residues" evidence="7">
    <location>
        <begin position="290"/>
        <end position="302"/>
    </location>
</feature>
<evidence type="ECO:0000313" key="8">
    <source>
        <dbReference type="EMBL" id="KAG6733348.1"/>
    </source>
</evidence>
<keyword evidence="3 6" id="KW-0238">DNA-binding</keyword>
<evidence type="ECO:0000256" key="6">
    <source>
        <dbReference type="RuleBase" id="RU367155"/>
    </source>
</evidence>
<comment type="function">
    <text evidence="6">Component of the sequence-specific heterotrimeric transcription factor (NF-Y) which specifically recognizes a 5'-CCAAT-3' box motif found in the promoters of its target genes.</text>
</comment>
<sequence length="349" mass="38451">MQNLCKKESVISFPYSASPYFLGCPSWENSAKSHFEQSSTSRILSMKMGVPQHFHNTKQLNFQFQDQDSSSTQSTGESYPEVVSMGESNPCVQGIVSPQSGFIETKGKPIGGIIKSVSPIGTQDFVFSPSQLDYSQSIARIPFPYADPYFGGLLAAAYGPESIIHPSQMIGVAPPRVPLPLDLTDDEPIYVNAKQYHAILRRRQYRARLEAQNKVIKDRKPYLHESRHLHALKRARGSGGRFLNAKKLQESKQTPMSDGLDVPGSAQPLLTRDMAESEIHLPENHRDRAPTTSCSNVTSASNSDEIFQQPEFRFSGYPSSFGRTMQVHLVDMHDGGGGGGGGGGKHHLR</sequence>
<accession>A0A922G3J4</accession>
<evidence type="ECO:0000256" key="1">
    <source>
        <dbReference type="ARBA" id="ARBA00004123"/>
    </source>
</evidence>
<comment type="caution">
    <text evidence="8">The sequence shown here is derived from an EMBL/GenBank/DDBJ whole genome shotgun (WGS) entry which is preliminary data.</text>
</comment>
<evidence type="ECO:0000256" key="4">
    <source>
        <dbReference type="ARBA" id="ARBA00023163"/>
    </source>
</evidence>
<evidence type="ECO:0000313" key="9">
    <source>
        <dbReference type="Proteomes" id="UP000811246"/>
    </source>
</evidence>
<keyword evidence="2 6" id="KW-0805">Transcription regulation</keyword>
<organism evidence="8 9">
    <name type="scientific">Carya illinoinensis</name>
    <name type="common">Pecan</name>
    <dbReference type="NCBI Taxonomy" id="32201"/>
    <lineage>
        <taxon>Eukaryota</taxon>
        <taxon>Viridiplantae</taxon>
        <taxon>Streptophyta</taxon>
        <taxon>Embryophyta</taxon>
        <taxon>Tracheophyta</taxon>
        <taxon>Spermatophyta</taxon>
        <taxon>Magnoliopsida</taxon>
        <taxon>eudicotyledons</taxon>
        <taxon>Gunneridae</taxon>
        <taxon>Pentapetalae</taxon>
        <taxon>rosids</taxon>
        <taxon>fabids</taxon>
        <taxon>Fagales</taxon>
        <taxon>Juglandaceae</taxon>
        <taxon>Carya</taxon>
    </lineage>
</organism>
<gene>
    <name evidence="8" type="ORF">I3842_01G221800</name>
</gene>
<feature type="compositionally biased region" description="Basic and acidic residues" evidence="7">
    <location>
        <begin position="280"/>
        <end position="289"/>
    </location>
</feature>
<evidence type="ECO:0000256" key="2">
    <source>
        <dbReference type="ARBA" id="ARBA00023015"/>
    </source>
</evidence>
<dbReference type="GO" id="GO:0005634">
    <property type="term" value="C:nucleus"/>
    <property type="evidence" value="ECO:0007669"/>
    <property type="project" value="UniProtKB-SubCell"/>
</dbReference>
<evidence type="ECO:0000256" key="7">
    <source>
        <dbReference type="SAM" id="MobiDB-lite"/>
    </source>
</evidence>
<dbReference type="InterPro" id="IPR001289">
    <property type="entry name" value="NFYA"/>
</dbReference>
<dbReference type="SMART" id="SM00521">
    <property type="entry name" value="CBF"/>
    <property type="match status" value="1"/>
</dbReference>
<dbReference type="AlphaFoldDB" id="A0A922G3J4"/>
<feature type="region of interest" description="Disordered" evidence="7">
    <location>
        <begin position="64"/>
        <end position="83"/>
    </location>
</feature>
<dbReference type="PANTHER" id="PTHR12632">
    <property type="entry name" value="TRANSCRIPTION FACTOR NF-Y ALPHA-RELATED"/>
    <property type="match status" value="1"/>
</dbReference>
<dbReference type="GO" id="GO:0003677">
    <property type="term" value="F:DNA binding"/>
    <property type="evidence" value="ECO:0007669"/>
    <property type="project" value="UniProtKB-KW"/>
</dbReference>
<keyword evidence="5 6" id="KW-0539">Nucleus</keyword>
<evidence type="ECO:0000256" key="5">
    <source>
        <dbReference type="ARBA" id="ARBA00023242"/>
    </source>
</evidence>
<reference evidence="8" key="1">
    <citation type="submission" date="2021-01" db="EMBL/GenBank/DDBJ databases">
        <authorList>
            <person name="Lovell J.T."/>
            <person name="Bentley N."/>
            <person name="Bhattarai G."/>
            <person name="Jenkins J.W."/>
            <person name="Sreedasyam A."/>
            <person name="Alarcon Y."/>
            <person name="Bock C."/>
            <person name="Boston L."/>
            <person name="Carlson J."/>
            <person name="Cervantes K."/>
            <person name="Clermont K."/>
            <person name="Krom N."/>
            <person name="Kubenka K."/>
            <person name="Mamidi S."/>
            <person name="Mattison C."/>
            <person name="Monteros M."/>
            <person name="Pisani C."/>
            <person name="Plott C."/>
            <person name="Rajasekar S."/>
            <person name="Rhein H.S."/>
            <person name="Rohla C."/>
            <person name="Song M."/>
            <person name="Hilaire R.S."/>
            <person name="Shu S."/>
            <person name="Wells L."/>
            <person name="Wang X."/>
            <person name="Webber J."/>
            <person name="Heerema R.J."/>
            <person name="Klein P."/>
            <person name="Conner P."/>
            <person name="Grauke L."/>
            <person name="Grimwood J."/>
            <person name="Schmutz J."/>
            <person name="Randall J.J."/>
        </authorList>
    </citation>
    <scope>NUCLEOTIDE SEQUENCE</scope>
    <source>
        <tissue evidence="8">Leaf</tissue>
    </source>
</reference>
<evidence type="ECO:0000256" key="3">
    <source>
        <dbReference type="ARBA" id="ARBA00023125"/>
    </source>
</evidence>
<feature type="compositionally biased region" description="Low complexity" evidence="7">
    <location>
        <begin position="64"/>
        <end position="75"/>
    </location>
</feature>
<name>A0A922G3J4_CARIL</name>
<dbReference type="EMBL" id="CM031825">
    <property type="protein sequence ID" value="KAG6733348.1"/>
    <property type="molecule type" value="Genomic_DNA"/>
</dbReference>
<comment type="subcellular location">
    <subcellularLocation>
        <location evidence="1 6">Nucleus</location>
    </subcellularLocation>
</comment>
<keyword evidence="4 6" id="KW-0804">Transcription</keyword>
<dbReference type="Proteomes" id="UP000811246">
    <property type="component" value="Chromosome 1"/>
</dbReference>
<feature type="region of interest" description="Disordered" evidence="7">
    <location>
        <begin position="280"/>
        <end position="302"/>
    </location>
</feature>
<comment type="similarity">
    <text evidence="6">Belongs to the NFYA/HAP2 subunit family.</text>
</comment>
<dbReference type="Pfam" id="PF02045">
    <property type="entry name" value="CBFB_NFYA"/>
    <property type="match status" value="1"/>
</dbReference>
<comment type="subunit">
    <text evidence="6">Heterotrimer.</text>
</comment>
<dbReference type="GO" id="GO:0003700">
    <property type="term" value="F:DNA-binding transcription factor activity"/>
    <property type="evidence" value="ECO:0007669"/>
    <property type="project" value="UniProtKB-UniRule"/>
</dbReference>
<dbReference type="EMBL" id="CM031825">
    <property type="protein sequence ID" value="KAG6733351.1"/>
    <property type="molecule type" value="Genomic_DNA"/>
</dbReference>